<accession>A0A1S6KV53</accession>
<name>A0A1S6KV53_9CAUD</name>
<evidence type="ECO:0000313" key="1">
    <source>
        <dbReference type="EMBL" id="AQT25302.1"/>
    </source>
</evidence>
<gene>
    <name evidence="1" type="ORF">PR1_7</name>
</gene>
<protein>
    <submittedName>
        <fullName evidence="1">Uncharacterized protein</fullName>
    </submittedName>
</protein>
<keyword evidence="2" id="KW-1185">Reference proteome</keyword>
<reference evidence="1 2" key="1">
    <citation type="submission" date="2016-12" db="EMBL/GenBank/DDBJ databases">
        <title>Providencia rettgeri phage vB-PreS_PR1 - a deep-branching member of the T5-like siphoviruses.</title>
        <authorList>
            <person name="Oliveira H."/>
            <person name="Pinto G."/>
            <person name="Hendrix H."/>
            <person name="Noben J.-P."/>
            <person name="Gawor J."/>
            <person name="Lobocka M."/>
            <person name="Lavigne R."/>
            <person name="Azeredo J."/>
        </authorList>
    </citation>
    <scope>NUCLEOTIDE SEQUENCE [LARGE SCALE GENOMIC DNA]</scope>
</reference>
<organism evidence="1 2">
    <name type="scientific">Providencia phage vB_PreS_PR1</name>
    <dbReference type="NCBI Taxonomy" id="1931407"/>
    <lineage>
        <taxon>Viruses</taxon>
        <taxon>Duplodnaviria</taxon>
        <taxon>Heunggongvirae</taxon>
        <taxon>Uroviricota</taxon>
        <taxon>Caudoviricetes</taxon>
        <taxon>Demerecviridae</taxon>
        <taxon>Priunavirus</taxon>
        <taxon>Priunavirus PR1</taxon>
    </lineage>
</organism>
<proteinExistence type="predicted"/>
<sequence>MAKARKIKATFLSNDTLQLILELLSFPIVVRNDIDKVATCIMLDLEKGLDNGSVKWASLTRLLSDLEEKFPEASKMPIHYGIAKDQLALRFYRCLYIAVRIVYIENVMQYTNK</sequence>
<evidence type="ECO:0000313" key="2">
    <source>
        <dbReference type="Proteomes" id="UP000222417"/>
    </source>
</evidence>
<dbReference type="EMBL" id="KY363465">
    <property type="protein sequence ID" value="AQT25302.1"/>
    <property type="molecule type" value="Genomic_DNA"/>
</dbReference>
<dbReference type="Proteomes" id="UP000222417">
    <property type="component" value="Segment"/>
</dbReference>